<keyword evidence="4" id="KW-0143">Chaperone</keyword>
<dbReference type="RefSeq" id="WP_091668206.1">
    <property type="nucleotide sequence ID" value="NZ_FOKG01000001.1"/>
</dbReference>
<accession>A0A1I0VI09</accession>
<dbReference type="Pfam" id="PF14011">
    <property type="entry name" value="ESX-1_EspG"/>
    <property type="match status" value="1"/>
</dbReference>
<dbReference type="InterPro" id="IPR025734">
    <property type="entry name" value="EspG"/>
</dbReference>
<organism evidence="5 6">
    <name type="scientific">Amycolatopsis marina</name>
    <dbReference type="NCBI Taxonomy" id="490629"/>
    <lineage>
        <taxon>Bacteria</taxon>
        <taxon>Bacillati</taxon>
        <taxon>Actinomycetota</taxon>
        <taxon>Actinomycetes</taxon>
        <taxon>Pseudonocardiales</taxon>
        <taxon>Pseudonocardiaceae</taxon>
        <taxon>Amycolatopsis</taxon>
    </lineage>
</organism>
<keyword evidence="6" id="KW-1185">Reference proteome</keyword>
<gene>
    <name evidence="5" type="ORF">SAMN05216266_101273</name>
</gene>
<protein>
    <submittedName>
        <fullName evidence="5">EspG family protein</fullName>
    </submittedName>
</protein>
<dbReference type="EMBL" id="FOKG01000001">
    <property type="protein sequence ID" value="SFA76119.1"/>
    <property type="molecule type" value="Genomic_DNA"/>
</dbReference>
<sequence length="256" mass="27844">MTESNGSIVLSTLELDMLWEVERLPDRHPALDVPSPGVTRHERADLVERAWESLARRGLARGRKASGALIDMLNLFAHPKVSVDVWVWTDREIRGLAVSIGSQALLGVVDGDEVWLIPARDSALPEAAVSVAGELSPGIGQSVSVPYDVLRDADAEAHGDVKALVLALEDRKVPLWQAQELAGMLVGTVARGQLGAQKSTRDGQRRAGRVVAFHDTDAGRYLFQVERNADGQEWATIAPADNALLAQRVWELLDEV</sequence>
<dbReference type="OrthoDB" id="3679349at2"/>
<keyword evidence="3" id="KW-0963">Cytoplasm</keyword>
<dbReference type="STRING" id="490629.SAMN05216266_101273"/>
<reference evidence="6" key="1">
    <citation type="submission" date="2016-10" db="EMBL/GenBank/DDBJ databases">
        <authorList>
            <person name="Varghese N."/>
            <person name="Submissions S."/>
        </authorList>
    </citation>
    <scope>NUCLEOTIDE SEQUENCE [LARGE SCALE GENOMIC DNA]</scope>
    <source>
        <strain evidence="6">CGMCC 4.3568</strain>
    </source>
</reference>
<comment type="subcellular location">
    <subcellularLocation>
        <location evidence="1">Cytoplasm</location>
    </subcellularLocation>
</comment>
<evidence type="ECO:0000313" key="5">
    <source>
        <dbReference type="EMBL" id="SFA76119.1"/>
    </source>
</evidence>
<proteinExistence type="inferred from homology"/>
<evidence type="ECO:0000256" key="4">
    <source>
        <dbReference type="ARBA" id="ARBA00023186"/>
    </source>
</evidence>
<dbReference type="Proteomes" id="UP000243799">
    <property type="component" value="Unassembled WGS sequence"/>
</dbReference>
<dbReference type="AlphaFoldDB" id="A0A1I0VI09"/>
<comment type="similarity">
    <text evidence="2">Belongs to the EspG family.</text>
</comment>
<name>A0A1I0VI09_9PSEU</name>
<evidence type="ECO:0000256" key="1">
    <source>
        <dbReference type="ARBA" id="ARBA00004496"/>
    </source>
</evidence>
<evidence type="ECO:0000256" key="2">
    <source>
        <dbReference type="ARBA" id="ARBA00006411"/>
    </source>
</evidence>
<evidence type="ECO:0000256" key="3">
    <source>
        <dbReference type="ARBA" id="ARBA00022490"/>
    </source>
</evidence>
<evidence type="ECO:0000313" key="6">
    <source>
        <dbReference type="Proteomes" id="UP000243799"/>
    </source>
</evidence>